<protein>
    <recommendedName>
        <fullName evidence="3">tRNA (adenine(58)-N(1))-methyltransferase catalytic subunit TRM61</fullName>
        <ecNumber evidence="2">2.1.1.220</ecNumber>
    </recommendedName>
    <alternativeName>
        <fullName evidence="9">tRNA(m1A58)-methyltransferase subunit TRM61</fullName>
    </alternativeName>
</protein>
<dbReference type="GO" id="GO:0005634">
    <property type="term" value="C:nucleus"/>
    <property type="evidence" value="ECO:0007669"/>
    <property type="project" value="UniProtKB-SubCell"/>
</dbReference>
<dbReference type="GO" id="GO:0030488">
    <property type="term" value="P:tRNA methylation"/>
    <property type="evidence" value="ECO:0007669"/>
    <property type="project" value="InterPro"/>
</dbReference>
<evidence type="ECO:0000256" key="5">
    <source>
        <dbReference type="ARBA" id="ARBA00022679"/>
    </source>
</evidence>
<dbReference type="PANTHER" id="PTHR12133:SF2">
    <property type="entry name" value="TRNA (ADENINE(58)-N(1))-METHYLTRANSFERASE CATALYTIC SUBUNIT TRMT61A"/>
    <property type="match status" value="1"/>
</dbReference>
<dbReference type="PROSITE" id="PS51620">
    <property type="entry name" value="SAM_TRM61"/>
    <property type="match status" value="1"/>
</dbReference>
<organism evidence="12 13">
    <name type="scientific">Metarhizium anisopliae (strain ARSEF 549)</name>
    <dbReference type="NCBI Taxonomy" id="3151832"/>
    <lineage>
        <taxon>Eukaryota</taxon>
        <taxon>Fungi</taxon>
        <taxon>Dikarya</taxon>
        <taxon>Ascomycota</taxon>
        <taxon>Pezizomycotina</taxon>
        <taxon>Sordariomycetes</taxon>
        <taxon>Hypocreomycetidae</taxon>
        <taxon>Hypocreales</taxon>
        <taxon>Clavicipitaceae</taxon>
        <taxon>Metarhizium</taxon>
    </lineage>
</organism>
<dbReference type="AlphaFoldDB" id="A0A0B4EGP4"/>
<keyword evidence="5" id="KW-0808">Transferase</keyword>
<dbReference type="GO" id="GO:0160107">
    <property type="term" value="F:tRNA (adenine(58)-N1)-methyltransferase activity"/>
    <property type="evidence" value="ECO:0007669"/>
    <property type="project" value="UniProtKB-EC"/>
</dbReference>
<comment type="subcellular location">
    <subcellularLocation>
        <location evidence="1">Nucleus</location>
    </subcellularLocation>
</comment>
<gene>
    <name evidence="12" type="ORF">MAN_09080</name>
</gene>
<evidence type="ECO:0000256" key="7">
    <source>
        <dbReference type="ARBA" id="ARBA00022694"/>
    </source>
</evidence>
<dbReference type="OrthoDB" id="1925287at2759"/>
<dbReference type="Gene3D" id="3.10.330.20">
    <property type="match status" value="1"/>
</dbReference>
<dbReference type="HOGENOM" id="CLU_025402_2_0_1"/>
<evidence type="ECO:0000256" key="1">
    <source>
        <dbReference type="ARBA" id="ARBA00004123"/>
    </source>
</evidence>
<feature type="region of interest" description="Disordered" evidence="10">
    <location>
        <begin position="368"/>
        <end position="408"/>
    </location>
</feature>
<dbReference type="Proteomes" id="UP000031186">
    <property type="component" value="Unassembled WGS sequence"/>
</dbReference>
<feature type="domain" description="tRNA (adenine(58)-N(1))-methyltransferase catalytic subunit TRM61 C-terminal" evidence="11">
    <location>
        <begin position="126"/>
        <end position="276"/>
    </location>
</feature>
<dbReference type="EMBL" id="AZNF01000015">
    <property type="protein sequence ID" value="KID61315.1"/>
    <property type="molecule type" value="Genomic_DNA"/>
</dbReference>
<evidence type="ECO:0000313" key="12">
    <source>
        <dbReference type="EMBL" id="KID61315.1"/>
    </source>
</evidence>
<proteinExistence type="predicted"/>
<keyword evidence="13" id="KW-1185">Reference proteome</keyword>
<keyword evidence="6" id="KW-0949">S-adenosyl-L-methionine</keyword>
<evidence type="ECO:0000256" key="6">
    <source>
        <dbReference type="ARBA" id="ARBA00022691"/>
    </source>
</evidence>
<evidence type="ECO:0000259" key="11">
    <source>
        <dbReference type="Pfam" id="PF08704"/>
    </source>
</evidence>
<dbReference type="VEuPathDB" id="FungiDB:MAN_09080"/>
<dbReference type="GO" id="GO:0031515">
    <property type="term" value="C:tRNA (m1A) methyltransferase complex"/>
    <property type="evidence" value="ECO:0007669"/>
    <property type="project" value="InterPro"/>
</dbReference>
<dbReference type="InterPro" id="IPR029063">
    <property type="entry name" value="SAM-dependent_MTases_sf"/>
</dbReference>
<sequence>MDTSASARPSPFLEPTSRTAPNTLAIISLSKEHYQPITLQESIGAVDGYAEGVTLNTRFGSFPHSTLLDIPWGSQVRASVVDTGSRGRKRRRDQVEDEETPTSNQDDGNDTPTSAPAKKAIAASSGFIYVLRPTPELWTSSLPHRTQVVYTPDYSYVLQRIRARPGTRIIEAGAGSGSFTHASARAVYSGYPGSDADARGKVFSFEFHEPRFEKMDAEIKQHSLQGIVQVTHRDVYDEGFLINSKSPKASAVFLDLPAPWEALHHLARRKTLKGGKLDENPGDWDSPLDPNKSAYICTFSPCIEQVTRTVTELRTLGWTDIDMVEIAHRRFNVIRDRAGVNIPSEKGFSAQPADVAEAVKKLKSDLKRTQDFHKAQTSQPVSDTSESKMDVDESTPESNTGDSNKNEDPLWLQGRLVHRTENDLKTHTSYLVFAILPREWDEAAEEAALAKWPCGGESKTIGNLDKQARKQEKREMMAGKKQKRTRTNDTQTA</sequence>
<evidence type="ECO:0000256" key="10">
    <source>
        <dbReference type="SAM" id="MobiDB-lite"/>
    </source>
</evidence>
<evidence type="ECO:0000313" key="13">
    <source>
        <dbReference type="Proteomes" id="UP000031186"/>
    </source>
</evidence>
<dbReference type="Gene3D" id="3.40.50.150">
    <property type="entry name" value="Vaccinia Virus protein VP39"/>
    <property type="match status" value="1"/>
</dbReference>
<evidence type="ECO:0000256" key="9">
    <source>
        <dbReference type="ARBA" id="ARBA00033309"/>
    </source>
</evidence>
<evidence type="ECO:0000256" key="4">
    <source>
        <dbReference type="ARBA" id="ARBA00022603"/>
    </source>
</evidence>
<dbReference type="InterPro" id="IPR049470">
    <property type="entry name" value="TRM61_C"/>
</dbReference>
<feature type="domain" description="tRNA (adenine(58)-N(1))-methyltransferase catalytic subunit TRM61 C-terminal" evidence="11">
    <location>
        <begin position="292"/>
        <end position="435"/>
    </location>
</feature>
<keyword evidence="4 12" id="KW-0489">Methyltransferase</keyword>
<feature type="compositionally biased region" description="Polar residues" evidence="10">
    <location>
        <begin position="375"/>
        <end position="384"/>
    </location>
</feature>
<feature type="region of interest" description="Disordered" evidence="10">
    <location>
        <begin position="79"/>
        <end position="117"/>
    </location>
</feature>
<dbReference type="InterPro" id="IPR014816">
    <property type="entry name" value="tRNA_MeTrfase_Gcd14"/>
</dbReference>
<dbReference type="PANTHER" id="PTHR12133">
    <property type="entry name" value="TRNA (ADENINE(58)-N(1))-METHYLTRANSFERASE"/>
    <property type="match status" value="1"/>
</dbReference>
<feature type="non-terminal residue" evidence="12">
    <location>
        <position position="1"/>
    </location>
</feature>
<name>A0A0B4EGP4_METAF</name>
<accession>A0A0B4EGP4</accession>
<keyword evidence="7" id="KW-0819">tRNA processing</keyword>
<reference evidence="12 13" key="1">
    <citation type="journal article" date="2014" name="Proc. Natl. Acad. Sci. U.S.A.">
        <title>Trajectory and genomic determinants of fungal-pathogen speciation and host adaptation.</title>
        <authorList>
            <person name="Hu X."/>
            <person name="Xiao G."/>
            <person name="Zheng P."/>
            <person name="Shang Y."/>
            <person name="Su Y."/>
            <person name="Zhang X."/>
            <person name="Liu X."/>
            <person name="Zhan S."/>
            <person name="St Leger R.J."/>
            <person name="Wang C."/>
        </authorList>
    </citation>
    <scope>NUCLEOTIDE SEQUENCE [LARGE SCALE GENOMIC DNA]</scope>
    <source>
        <strain evidence="12 13">ARSEF 549</strain>
    </source>
</reference>
<feature type="region of interest" description="Disordered" evidence="10">
    <location>
        <begin position="454"/>
        <end position="493"/>
    </location>
</feature>
<dbReference type="EC" id="2.1.1.220" evidence="2"/>
<dbReference type="SUPFAM" id="SSF53335">
    <property type="entry name" value="S-adenosyl-L-methionine-dependent methyltransferases"/>
    <property type="match status" value="1"/>
</dbReference>
<evidence type="ECO:0000256" key="8">
    <source>
        <dbReference type="ARBA" id="ARBA00023242"/>
    </source>
</evidence>
<evidence type="ECO:0000256" key="3">
    <source>
        <dbReference type="ARBA" id="ARBA00015963"/>
    </source>
</evidence>
<keyword evidence="8" id="KW-0539">Nucleus</keyword>
<dbReference type="Pfam" id="PF08704">
    <property type="entry name" value="GCD14"/>
    <property type="match status" value="2"/>
</dbReference>
<feature type="compositionally biased region" description="Basic and acidic residues" evidence="10">
    <location>
        <begin position="466"/>
        <end position="478"/>
    </location>
</feature>
<comment type="caution">
    <text evidence="12">The sequence shown here is derived from an EMBL/GenBank/DDBJ whole genome shotgun (WGS) entry which is preliminary data.</text>
</comment>
<evidence type="ECO:0000256" key="2">
    <source>
        <dbReference type="ARBA" id="ARBA00012796"/>
    </source>
</evidence>